<evidence type="ECO:0000313" key="10">
    <source>
        <dbReference type="Proteomes" id="UP000030437"/>
    </source>
</evidence>
<evidence type="ECO:0000256" key="6">
    <source>
        <dbReference type="PIRNR" id="PIRNR003101"/>
    </source>
</evidence>
<gene>
    <name evidence="5" type="primary">ftsA</name>
    <name evidence="9" type="ORF">CD32_15170</name>
</gene>
<dbReference type="InterPro" id="IPR043129">
    <property type="entry name" value="ATPase_NBD"/>
</dbReference>
<dbReference type="STRING" id="1220589.CD32_15170"/>
<evidence type="ECO:0000256" key="7">
    <source>
        <dbReference type="SAM" id="MobiDB-lite"/>
    </source>
</evidence>
<dbReference type="OrthoDB" id="9768127at2"/>
<dbReference type="Pfam" id="PF02491">
    <property type="entry name" value="SHS2_FTSA"/>
    <property type="match status" value="1"/>
</dbReference>
<comment type="caution">
    <text evidence="9">The sequence shown here is derived from an EMBL/GenBank/DDBJ whole genome shotgun (WGS) entry which is preliminary data.</text>
</comment>
<reference evidence="9 10" key="1">
    <citation type="submission" date="2014-02" db="EMBL/GenBank/DDBJ databases">
        <title>Draft genome sequence of Lysinibacillus odysseyi NBRC 100172.</title>
        <authorList>
            <person name="Zhang F."/>
            <person name="Wang G."/>
            <person name="Zhang L."/>
        </authorList>
    </citation>
    <scope>NUCLEOTIDE SEQUENCE [LARGE SCALE GENOMIC DNA]</scope>
    <source>
        <strain evidence="9 10">NBRC 100172</strain>
    </source>
</reference>
<dbReference type="SUPFAM" id="SSF53067">
    <property type="entry name" value="Actin-like ATPase domain"/>
    <property type="match status" value="2"/>
</dbReference>
<dbReference type="HAMAP" id="MF_02033">
    <property type="entry name" value="FtsA"/>
    <property type="match status" value="1"/>
</dbReference>
<keyword evidence="4 5" id="KW-0131">Cell cycle</keyword>
<dbReference type="eggNOG" id="COG0849">
    <property type="taxonomic scope" value="Bacteria"/>
</dbReference>
<dbReference type="GO" id="GO:0009898">
    <property type="term" value="C:cytoplasmic side of plasma membrane"/>
    <property type="evidence" value="ECO:0007669"/>
    <property type="project" value="UniProtKB-UniRule"/>
</dbReference>
<evidence type="ECO:0000256" key="3">
    <source>
        <dbReference type="ARBA" id="ARBA00023136"/>
    </source>
</evidence>
<dbReference type="EMBL" id="JPVP01000057">
    <property type="protein sequence ID" value="KGR84022.1"/>
    <property type="molecule type" value="Genomic_DNA"/>
</dbReference>
<evidence type="ECO:0000256" key="4">
    <source>
        <dbReference type="ARBA" id="ARBA00023306"/>
    </source>
</evidence>
<feature type="domain" description="SHS2" evidence="8">
    <location>
        <begin position="7"/>
        <end position="194"/>
    </location>
</feature>
<keyword evidence="3 5" id="KW-0472">Membrane</keyword>
<dbReference type="Proteomes" id="UP000030437">
    <property type="component" value="Unassembled WGS sequence"/>
</dbReference>
<dbReference type="GO" id="GO:0032153">
    <property type="term" value="C:cell division site"/>
    <property type="evidence" value="ECO:0007669"/>
    <property type="project" value="UniProtKB-UniRule"/>
</dbReference>
<protein>
    <recommendedName>
        <fullName evidence="5 6">Cell division protein FtsA</fullName>
    </recommendedName>
</protein>
<dbReference type="GO" id="GO:0043093">
    <property type="term" value="P:FtsZ-dependent cytokinesis"/>
    <property type="evidence" value="ECO:0007669"/>
    <property type="project" value="UniProtKB-UniRule"/>
</dbReference>
<dbReference type="Pfam" id="PF14450">
    <property type="entry name" value="FtsA"/>
    <property type="match status" value="2"/>
</dbReference>
<dbReference type="Gene3D" id="3.30.420.40">
    <property type="match status" value="2"/>
</dbReference>
<evidence type="ECO:0000256" key="2">
    <source>
        <dbReference type="ARBA" id="ARBA00022618"/>
    </source>
</evidence>
<evidence type="ECO:0000256" key="1">
    <source>
        <dbReference type="ARBA" id="ARBA00022475"/>
    </source>
</evidence>
<dbReference type="SMART" id="SM00842">
    <property type="entry name" value="FtsA"/>
    <property type="match status" value="1"/>
</dbReference>
<dbReference type="NCBIfam" id="TIGR01174">
    <property type="entry name" value="ftsA"/>
    <property type="match status" value="1"/>
</dbReference>
<evidence type="ECO:0000256" key="5">
    <source>
        <dbReference type="HAMAP-Rule" id="MF_02033"/>
    </source>
</evidence>
<keyword evidence="1 5" id="KW-1003">Cell membrane</keyword>
<comment type="subcellular location">
    <subcellularLocation>
        <location evidence="5">Cell membrane</location>
        <topology evidence="5">Peripheral membrane protein</topology>
        <orientation evidence="5">Cytoplasmic side</orientation>
    </subcellularLocation>
    <text evidence="5">Localizes to the Z ring in an FtsZ-dependent manner. Targeted to the membrane through a conserved C-terminal amphipathic helix.</text>
</comment>
<dbReference type="RefSeq" id="WP_036156075.1">
    <property type="nucleotide sequence ID" value="NZ_AVCX01000004.1"/>
</dbReference>
<proteinExistence type="inferred from homology"/>
<keyword evidence="2 5" id="KW-0132">Cell division</keyword>
<dbReference type="InterPro" id="IPR020823">
    <property type="entry name" value="Cell_div_FtsA"/>
</dbReference>
<dbReference type="CDD" id="cd24048">
    <property type="entry name" value="ASKHA_NBD_FtsA"/>
    <property type="match status" value="1"/>
</dbReference>
<feature type="compositionally biased region" description="Polar residues" evidence="7">
    <location>
        <begin position="382"/>
        <end position="401"/>
    </location>
</feature>
<dbReference type="InterPro" id="IPR003494">
    <property type="entry name" value="SHS2_FtsA"/>
</dbReference>
<keyword evidence="10" id="KW-1185">Reference proteome</keyword>
<dbReference type="Gene3D" id="3.30.1490.110">
    <property type="match status" value="1"/>
</dbReference>
<comment type="function">
    <text evidence="5 6">Cell division protein that is involved in the assembly of the Z ring. May serve as a membrane anchor for the Z ring.</text>
</comment>
<comment type="similarity">
    <text evidence="5 6">Belongs to the FtsA/MreB family.</text>
</comment>
<feature type="region of interest" description="Disordered" evidence="7">
    <location>
        <begin position="382"/>
        <end position="407"/>
    </location>
</feature>
<evidence type="ECO:0000259" key="8">
    <source>
        <dbReference type="SMART" id="SM00842"/>
    </source>
</evidence>
<sequence length="428" mass="46794">MNHQDIYISLDIGSSSIKVLIGEMSDRQLHVIGVGQVKSNGIRRGAIVDIDATVQSIKKAIEQAERMTGLKIEEVVLGVPANQTVLQPVKGVVAVNGDGREISDDDLARVLDSAESIATPPEKEIVNLLPKRYTVDLLSEIKDPRGMIGTRLEVDATLVMTSKTLLHNVLRCVERAGLSVREIYLQPLAAGYYALTEDERNQGTAYIDLGGGSTTVAVFEDGLLTHTGIIGMGGDQITKDLSIVLETSTEQAEKIKKQYGHAFLDDASDDQLFEVKIDGTSMTQQFSQRYIAEIIGARVEEIFEYVLDELSRLGVRDLPGGIVLTGGVAALEGIGQVARQVMQLRVRIHTPDYIGVRDPGFTTAVGLIRYAHSDDEFYGRSSEMQTVSGSIQPTPPKNKSNATEKKVDHGNKTTIMDKAKKFFNNFFE</sequence>
<name>A0A0A3JAG3_9BACI</name>
<comment type="subunit">
    <text evidence="5">Self-interacts. Interacts with FtsZ.</text>
</comment>
<evidence type="ECO:0000313" key="9">
    <source>
        <dbReference type="EMBL" id="KGR84022.1"/>
    </source>
</evidence>
<dbReference type="AlphaFoldDB" id="A0A0A3JAG3"/>
<dbReference type="PANTHER" id="PTHR32432:SF4">
    <property type="entry name" value="CELL DIVISION PROTEIN FTSA"/>
    <property type="match status" value="1"/>
</dbReference>
<dbReference type="PIRSF" id="PIRSF003101">
    <property type="entry name" value="FtsA"/>
    <property type="match status" value="1"/>
</dbReference>
<organism evidence="9 10">
    <name type="scientific">Lysinibacillus odysseyi 34hs-1 = NBRC 100172</name>
    <dbReference type="NCBI Taxonomy" id="1220589"/>
    <lineage>
        <taxon>Bacteria</taxon>
        <taxon>Bacillati</taxon>
        <taxon>Bacillota</taxon>
        <taxon>Bacilli</taxon>
        <taxon>Bacillales</taxon>
        <taxon>Bacillaceae</taxon>
        <taxon>Lysinibacillus</taxon>
    </lineage>
</organism>
<accession>A0A0A3JAG3</accession>
<dbReference type="InterPro" id="IPR050696">
    <property type="entry name" value="FtsA/MreB"/>
</dbReference>
<dbReference type="PANTHER" id="PTHR32432">
    <property type="entry name" value="CELL DIVISION PROTEIN FTSA-RELATED"/>
    <property type="match status" value="1"/>
</dbReference>